<dbReference type="EMBL" id="VYKK01000029">
    <property type="protein sequence ID" value="KAA8997548.1"/>
    <property type="molecule type" value="Genomic_DNA"/>
</dbReference>
<proteinExistence type="predicted"/>
<keyword evidence="3" id="KW-1185">Reference proteome</keyword>
<reference evidence="2 3" key="1">
    <citation type="submission" date="2019-09" db="EMBL/GenBank/DDBJ databases">
        <title>Bacillus ochoae sp. nov., Paenibacillus whitsoniae sp. nov., Paenibacillus spiritus sp. nov. Isolated from the Mars Exploration Rover during spacecraft assembly.</title>
        <authorList>
            <person name="Seuylemezian A."/>
            <person name="Vaishampayan P."/>
        </authorList>
    </citation>
    <scope>NUCLEOTIDE SEQUENCE [LARGE SCALE GENOMIC DNA]</scope>
    <source>
        <strain evidence="2 3">MER_111</strain>
    </source>
</reference>
<name>A0A5J5FW62_9BACL</name>
<gene>
    <name evidence="2" type="ORF">F4V43_17455</name>
</gene>
<dbReference type="OrthoDB" id="9812122at2"/>
<sequence length="152" mass="17047">MRRAARRLLALLRLGPRLQLLYAEAFVRLALARVLILFKFAKVAPSLGERWMESDASLAPEQIPVVREIAKAVLVTGRYTPWESKCLVRAIACMKMLARRGIASTLYLGTGKDEQGRLIAHAWLRSGPYYVSGAEVMDRFVTVDKYAHTAKS</sequence>
<evidence type="ECO:0000313" key="3">
    <source>
        <dbReference type="Proteomes" id="UP000367750"/>
    </source>
</evidence>
<evidence type="ECO:0000313" key="2">
    <source>
        <dbReference type="EMBL" id="KAA8997548.1"/>
    </source>
</evidence>
<evidence type="ECO:0000259" key="1">
    <source>
        <dbReference type="Pfam" id="PF13471"/>
    </source>
</evidence>
<dbReference type="Proteomes" id="UP000367750">
    <property type="component" value="Unassembled WGS sequence"/>
</dbReference>
<dbReference type="AlphaFoldDB" id="A0A5J5FW62"/>
<dbReference type="InterPro" id="IPR032708">
    <property type="entry name" value="McjB_C"/>
</dbReference>
<dbReference type="Pfam" id="PF13471">
    <property type="entry name" value="Transglut_core3"/>
    <property type="match status" value="1"/>
</dbReference>
<accession>A0A5J5FW62</accession>
<protein>
    <submittedName>
        <fullName evidence="2">Lasso peptide biosynthesis B2 protein</fullName>
    </submittedName>
</protein>
<comment type="caution">
    <text evidence="2">The sequence shown here is derived from an EMBL/GenBank/DDBJ whole genome shotgun (WGS) entry which is preliminary data.</text>
</comment>
<dbReference type="RefSeq" id="WP_150459547.1">
    <property type="nucleotide sequence ID" value="NZ_VYKK01000029.1"/>
</dbReference>
<organism evidence="2 3">
    <name type="scientific">Paenibacillus spiritus</name>
    <dbReference type="NCBI Taxonomy" id="2496557"/>
    <lineage>
        <taxon>Bacteria</taxon>
        <taxon>Bacillati</taxon>
        <taxon>Bacillota</taxon>
        <taxon>Bacilli</taxon>
        <taxon>Bacillales</taxon>
        <taxon>Paenibacillaceae</taxon>
        <taxon>Paenibacillus</taxon>
    </lineage>
</organism>
<dbReference type="NCBIfam" id="NF033537">
    <property type="entry name" value="lasso_biosyn_B2"/>
    <property type="match status" value="1"/>
</dbReference>
<dbReference type="InterPro" id="IPR053521">
    <property type="entry name" value="McjB-like"/>
</dbReference>
<feature type="domain" description="Microcin J25-processing protein McjB C-terminal" evidence="1">
    <location>
        <begin position="50"/>
        <end position="141"/>
    </location>
</feature>